<dbReference type="EMBL" id="VSRR010007188">
    <property type="protein sequence ID" value="MPC46400.1"/>
    <property type="molecule type" value="Genomic_DNA"/>
</dbReference>
<sequence>MCSSVLCTKLRNACKTLYFLKRLIYMFLRCFMTKKNYLD</sequence>
<organism evidence="1 2">
    <name type="scientific">Portunus trituberculatus</name>
    <name type="common">Swimming crab</name>
    <name type="synonym">Neptunus trituberculatus</name>
    <dbReference type="NCBI Taxonomy" id="210409"/>
    <lineage>
        <taxon>Eukaryota</taxon>
        <taxon>Metazoa</taxon>
        <taxon>Ecdysozoa</taxon>
        <taxon>Arthropoda</taxon>
        <taxon>Crustacea</taxon>
        <taxon>Multicrustacea</taxon>
        <taxon>Malacostraca</taxon>
        <taxon>Eumalacostraca</taxon>
        <taxon>Eucarida</taxon>
        <taxon>Decapoda</taxon>
        <taxon>Pleocyemata</taxon>
        <taxon>Brachyura</taxon>
        <taxon>Eubrachyura</taxon>
        <taxon>Portunoidea</taxon>
        <taxon>Portunidae</taxon>
        <taxon>Portuninae</taxon>
        <taxon>Portunus</taxon>
    </lineage>
</organism>
<protein>
    <submittedName>
        <fullName evidence="1">Uncharacterized protein</fullName>
    </submittedName>
</protein>
<evidence type="ECO:0000313" key="2">
    <source>
        <dbReference type="Proteomes" id="UP000324222"/>
    </source>
</evidence>
<reference evidence="1 2" key="1">
    <citation type="submission" date="2019-05" db="EMBL/GenBank/DDBJ databases">
        <title>Another draft genome of Portunus trituberculatus and its Hox gene families provides insights of decapod evolution.</title>
        <authorList>
            <person name="Jeong J.-H."/>
            <person name="Song I."/>
            <person name="Kim S."/>
            <person name="Choi T."/>
            <person name="Kim D."/>
            <person name="Ryu S."/>
            <person name="Kim W."/>
        </authorList>
    </citation>
    <scope>NUCLEOTIDE SEQUENCE [LARGE SCALE GENOMIC DNA]</scope>
    <source>
        <tissue evidence="1">Muscle</tissue>
    </source>
</reference>
<name>A0A5B7FFL6_PORTR</name>
<dbReference type="AlphaFoldDB" id="A0A5B7FFL6"/>
<evidence type="ECO:0000313" key="1">
    <source>
        <dbReference type="EMBL" id="MPC46400.1"/>
    </source>
</evidence>
<comment type="caution">
    <text evidence="1">The sequence shown here is derived from an EMBL/GenBank/DDBJ whole genome shotgun (WGS) entry which is preliminary data.</text>
</comment>
<keyword evidence="2" id="KW-1185">Reference proteome</keyword>
<gene>
    <name evidence="1" type="ORF">E2C01_040121</name>
</gene>
<proteinExistence type="predicted"/>
<dbReference type="Proteomes" id="UP000324222">
    <property type="component" value="Unassembled WGS sequence"/>
</dbReference>
<accession>A0A5B7FFL6</accession>